<sequence length="442" mass="46933">MQAKTSDRAAAKSGAKGRYDWGLLSVVTILLMLGLVMVFSASYVRGIEGFNNPYYFIGRQLMWLALGVIGLVVAARIPYTVWERWSIPIMGATLLALLVLIPLGAERFGARRTFFEGSVQPSEAAKIAIIIYVSAWLASKGRRIRDVRAGLLPFGVLMGIVTVLIVLQPEISTAILIVATSAVMLFVAGAAVKQLVVIGIVTAGTFLAVIYYSSYAADRVARYLDSIGNPVASDEWQVRQGVEALMRGGLFGRGLGNGLAQQTGYLPLTWSDNIFGVIGEEMGLLGALFVIALFALLAYRGLRIALRAPDAFGMLLATGVTTSLILQALLNMAVITAISPPTGVTLPFVSYGGSSLVASLVGIGLLLSISRYSVDTASRTQPAGRYAYERVDLGRGDGRSRLSGAGGRGAARAGGYHAETPRGAFVGDGRVRRGGKPEKRQP</sequence>
<protein>
    <recommendedName>
        <fullName evidence="12">Probable peptidoglycan glycosyltransferase FtsW</fullName>
        <ecNumber evidence="14">2.4.99.28</ecNumber>
    </recommendedName>
    <alternativeName>
        <fullName evidence="13">Cell division protein FtsW</fullName>
    </alternativeName>
    <alternativeName>
        <fullName evidence="10">Cell wall polymerase</fullName>
    </alternativeName>
    <alternativeName>
        <fullName evidence="9">Peptidoglycan polymerase</fullName>
    </alternativeName>
</protein>
<dbReference type="PANTHER" id="PTHR30474">
    <property type="entry name" value="CELL CYCLE PROTEIN"/>
    <property type="match status" value="1"/>
</dbReference>
<keyword evidence="2" id="KW-0328">Glycosyltransferase</keyword>
<feature type="region of interest" description="Disordered" evidence="17">
    <location>
        <begin position="399"/>
        <end position="442"/>
    </location>
</feature>
<evidence type="ECO:0000256" key="8">
    <source>
        <dbReference type="ARBA" id="ARBA00023136"/>
    </source>
</evidence>
<dbReference type="GO" id="GO:0051301">
    <property type="term" value="P:cell division"/>
    <property type="evidence" value="ECO:0007669"/>
    <property type="project" value="UniProtKB-KW"/>
</dbReference>
<evidence type="ECO:0000256" key="2">
    <source>
        <dbReference type="ARBA" id="ARBA00022676"/>
    </source>
</evidence>
<evidence type="ECO:0000313" key="19">
    <source>
        <dbReference type="EMBL" id="HDX33130.1"/>
    </source>
</evidence>
<dbReference type="GO" id="GO:0008360">
    <property type="term" value="P:regulation of cell shape"/>
    <property type="evidence" value="ECO:0007669"/>
    <property type="project" value="UniProtKB-KW"/>
</dbReference>
<feature type="transmembrane region" description="Helical" evidence="18">
    <location>
        <begin position="348"/>
        <end position="369"/>
    </location>
</feature>
<name>A0A7C1JZK5_9CHLR</name>
<dbReference type="EMBL" id="DSMG01000176">
    <property type="protein sequence ID" value="HDX33130.1"/>
    <property type="molecule type" value="Genomic_DNA"/>
</dbReference>
<comment type="catalytic activity">
    <reaction evidence="15">
        <text>[GlcNAc-(1-&gt;4)-Mur2Ac(oyl-L-Ala-gamma-D-Glu-L-Lys-D-Ala-D-Ala)](n)-di-trans,octa-cis-undecaprenyl diphosphate + beta-D-GlcNAc-(1-&gt;4)-Mur2Ac(oyl-L-Ala-gamma-D-Glu-L-Lys-D-Ala-D-Ala)-di-trans,octa-cis-undecaprenyl diphosphate = [GlcNAc-(1-&gt;4)-Mur2Ac(oyl-L-Ala-gamma-D-Glu-L-Lys-D-Ala-D-Ala)](n+1)-di-trans,octa-cis-undecaprenyl diphosphate + di-trans,octa-cis-undecaprenyl diphosphate + H(+)</text>
        <dbReference type="Rhea" id="RHEA:23708"/>
        <dbReference type="Rhea" id="RHEA-COMP:9602"/>
        <dbReference type="Rhea" id="RHEA-COMP:9603"/>
        <dbReference type="ChEBI" id="CHEBI:15378"/>
        <dbReference type="ChEBI" id="CHEBI:58405"/>
        <dbReference type="ChEBI" id="CHEBI:60033"/>
        <dbReference type="ChEBI" id="CHEBI:78435"/>
        <dbReference type="EC" id="2.4.99.28"/>
    </reaction>
</comment>
<feature type="transmembrane region" description="Helical" evidence="18">
    <location>
        <begin position="274"/>
        <end position="299"/>
    </location>
</feature>
<feature type="transmembrane region" description="Helical" evidence="18">
    <location>
        <begin position="21"/>
        <end position="44"/>
    </location>
</feature>
<keyword evidence="19" id="KW-0132">Cell division</keyword>
<keyword evidence="5" id="KW-0133">Cell shape</keyword>
<dbReference type="AlphaFoldDB" id="A0A7C1JZK5"/>
<evidence type="ECO:0000256" key="5">
    <source>
        <dbReference type="ARBA" id="ARBA00022960"/>
    </source>
</evidence>
<dbReference type="GO" id="GO:0015648">
    <property type="term" value="F:lipid-linked peptidoglycan transporter activity"/>
    <property type="evidence" value="ECO:0007669"/>
    <property type="project" value="TreeGrafter"/>
</dbReference>
<evidence type="ECO:0000256" key="17">
    <source>
        <dbReference type="SAM" id="MobiDB-lite"/>
    </source>
</evidence>
<evidence type="ECO:0000256" key="6">
    <source>
        <dbReference type="ARBA" id="ARBA00022984"/>
    </source>
</evidence>
<keyword evidence="6" id="KW-0573">Peptidoglycan synthesis</keyword>
<evidence type="ECO:0000256" key="16">
    <source>
        <dbReference type="ARBA" id="ARBA00049966"/>
    </source>
</evidence>
<evidence type="ECO:0000256" key="12">
    <source>
        <dbReference type="ARBA" id="ARBA00041185"/>
    </source>
</evidence>
<feature type="transmembrane region" description="Helical" evidence="18">
    <location>
        <begin position="195"/>
        <end position="214"/>
    </location>
</feature>
<evidence type="ECO:0000256" key="10">
    <source>
        <dbReference type="ARBA" id="ARBA00033270"/>
    </source>
</evidence>
<accession>A0A7C1JZK5</accession>
<dbReference type="GO" id="GO:0032153">
    <property type="term" value="C:cell division site"/>
    <property type="evidence" value="ECO:0007669"/>
    <property type="project" value="TreeGrafter"/>
</dbReference>
<evidence type="ECO:0000256" key="7">
    <source>
        <dbReference type="ARBA" id="ARBA00022989"/>
    </source>
</evidence>
<feature type="transmembrane region" description="Helical" evidence="18">
    <location>
        <begin position="173"/>
        <end position="190"/>
    </location>
</feature>
<keyword evidence="3" id="KW-0808">Transferase</keyword>
<evidence type="ECO:0000256" key="4">
    <source>
        <dbReference type="ARBA" id="ARBA00022692"/>
    </source>
</evidence>
<proteinExistence type="inferred from homology"/>
<dbReference type="EC" id="2.4.99.28" evidence="14"/>
<reference evidence="19" key="1">
    <citation type="journal article" date="2020" name="mSystems">
        <title>Genome- and Community-Level Interaction Insights into Carbon Utilization and Element Cycling Functions of Hydrothermarchaeota in Hydrothermal Sediment.</title>
        <authorList>
            <person name="Zhou Z."/>
            <person name="Liu Y."/>
            <person name="Xu W."/>
            <person name="Pan J."/>
            <person name="Luo Z.H."/>
            <person name="Li M."/>
        </authorList>
    </citation>
    <scope>NUCLEOTIDE SEQUENCE [LARGE SCALE GENOMIC DNA]</scope>
    <source>
        <strain evidence="19">SpSt-289</strain>
    </source>
</reference>
<comment type="function">
    <text evidence="16">Peptidoglycan polymerase that is essential for cell division.</text>
</comment>
<feature type="transmembrane region" description="Helical" evidence="18">
    <location>
        <begin position="56"/>
        <end position="75"/>
    </location>
</feature>
<evidence type="ECO:0000256" key="14">
    <source>
        <dbReference type="ARBA" id="ARBA00044770"/>
    </source>
</evidence>
<evidence type="ECO:0000256" key="15">
    <source>
        <dbReference type="ARBA" id="ARBA00049902"/>
    </source>
</evidence>
<keyword evidence="4 18" id="KW-0812">Transmembrane</keyword>
<feature type="transmembrane region" description="Helical" evidence="18">
    <location>
        <begin position="87"/>
        <end position="104"/>
    </location>
</feature>
<organism evidence="19">
    <name type="scientific">Caldilinea aerophila</name>
    <dbReference type="NCBI Taxonomy" id="133453"/>
    <lineage>
        <taxon>Bacteria</taxon>
        <taxon>Bacillati</taxon>
        <taxon>Chloroflexota</taxon>
        <taxon>Caldilineae</taxon>
        <taxon>Caldilineales</taxon>
        <taxon>Caldilineaceae</taxon>
        <taxon>Caldilinea</taxon>
    </lineage>
</organism>
<dbReference type="GO" id="GO:0008955">
    <property type="term" value="F:peptidoglycan glycosyltransferase activity"/>
    <property type="evidence" value="ECO:0007669"/>
    <property type="project" value="UniProtKB-EC"/>
</dbReference>
<evidence type="ECO:0000256" key="3">
    <source>
        <dbReference type="ARBA" id="ARBA00022679"/>
    </source>
</evidence>
<evidence type="ECO:0000256" key="13">
    <source>
        <dbReference type="ARBA" id="ARBA00041418"/>
    </source>
</evidence>
<dbReference type="InterPro" id="IPR001182">
    <property type="entry name" value="FtsW/RodA"/>
</dbReference>
<feature type="transmembrane region" description="Helical" evidence="18">
    <location>
        <begin position="151"/>
        <end position="167"/>
    </location>
</feature>
<comment type="caution">
    <text evidence="19">The sequence shown here is derived from an EMBL/GenBank/DDBJ whole genome shotgun (WGS) entry which is preliminary data.</text>
</comment>
<evidence type="ECO:0000256" key="1">
    <source>
        <dbReference type="ARBA" id="ARBA00004141"/>
    </source>
</evidence>
<dbReference type="Pfam" id="PF01098">
    <property type="entry name" value="FTSW_RODA_SPOVE"/>
    <property type="match status" value="1"/>
</dbReference>
<evidence type="ECO:0000256" key="9">
    <source>
        <dbReference type="ARBA" id="ARBA00032370"/>
    </source>
</evidence>
<feature type="compositionally biased region" description="Basic and acidic residues" evidence="17">
    <location>
        <begin position="429"/>
        <end position="442"/>
    </location>
</feature>
<comment type="similarity">
    <text evidence="11">Belongs to the SEDS family. FtsW subfamily.</text>
</comment>
<keyword evidence="8 18" id="KW-0472">Membrane</keyword>
<keyword evidence="19" id="KW-0131">Cell cycle</keyword>
<dbReference type="PANTHER" id="PTHR30474:SF2">
    <property type="entry name" value="PEPTIDOGLYCAN GLYCOSYLTRANSFERASE FTSW-RELATED"/>
    <property type="match status" value="1"/>
</dbReference>
<gene>
    <name evidence="19" type="ORF">ENQ20_16820</name>
</gene>
<comment type="subcellular location">
    <subcellularLocation>
        <location evidence="1">Membrane</location>
        <topology evidence="1">Multi-pass membrane protein</topology>
    </subcellularLocation>
</comment>
<evidence type="ECO:0000256" key="11">
    <source>
        <dbReference type="ARBA" id="ARBA00038053"/>
    </source>
</evidence>
<feature type="transmembrane region" description="Helical" evidence="18">
    <location>
        <begin position="311"/>
        <end position="336"/>
    </location>
</feature>
<keyword evidence="7 18" id="KW-1133">Transmembrane helix</keyword>
<evidence type="ECO:0000256" key="18">
    <source>
        <dbReference type="SAM" id="Phobius"/>
    </source>
</evidence>
<feature type="transmembrane region" description="Helical" evidence="18">
    <location>
        <begin position="124"/>
        <end position="139"/>
    </location>
</feature>
<dbReference type="GO" id="GO:0009252">
    <property type="term" value="P:peptidoglycan biosynthetic process"/>
    <property type="evidence" value="ECO:0007669"/>
    <property type="project" value="UniProtKB-KW"/>
</dbReference>
<dbReference type="GO" id="GO:0005886">
    <property type="term" value="C:plasma membrane"/>
    <property type="evidence" value="ECO:0007669"/>
    <property type="project" value="TreeGrafter"/>
</dbReference>